<dbReference type="AlphaFoldDB" id="A0A4S1W7F1"/>
<dbReference type="RefSeq" id="WP_135987207.1">
    <property type="nucleotide sequence ID" value="NZ_JAASQM010000003.1"/>
</dbReference>
<name>A0A4S1W7F1_9SPHN</name>
<dbReference type="Proteomes" id="UP000309848">
    <property type="component" value="Unassembled WGS sequence"/>
</dbReference>
<protein>
    <submittedName>
        <fullName evidence="2">Uncharacterized protein</fullName>
    </submittedName>
</protein>
<keyword evidence="1" id="KW-1133">Transmembrane helix</keyword>
<reference evidence="2 3" key="1">
    <citation type="submission" date="2019-04" db="EMBL/GenBank/DDBJ databases">
        <title>Sphingomonas psychrotolerans sp. nov., isolated from soil in the Tianshan Mountains, Xinjiang, China.</title>
        <authorList>
            <person name="Luo Y."/>
            <person name="Sheng H."/>
        </authorList>
    </citation>
    <scope>NUCLEOTIDE SEQUENCE [LARGE SCALE GENOMIC DNA]</scope>
    <source>
        <strain evidence="2 3">KIS18-15</strain>
    </source>
</reference>
<keyword evidence="1" id="KW-0812">Transmembrane</keyword>
<feature type="transmembrane region" description="Helical" evidence="1">
    <location>
        <begin position="44"/>
        <end position="66"/>
    </location>
</feature>
<gene>
    <name evidence="2" type="ORF">E5A74_19065</name>
</gene>
<dbReference type="EMBL" id="SRXU01000010">
    <property type="protein sequence ID" value="TGX38303.1"/>
    <property type="molecule type" value="Genomic_DNA"/>
</dbReference>
<accession>A0A4S1W7F1</accession>
<keyword evidence="3" id="KW-1185">Reference proteome</keyword>
<sequence length="75" mass="7819">MSPDLYRVLAGAVALTGSLGALALAATALLKRPESASLFVEDQFGYFLVKALAALILGSVGICGFFKAIDFLVRV</sequence>
<evidence type="ECO:0000313" key="2">
    <source>
        <dbReference type="EMBL" id="TGX38303.1"/>
    </source>
</evidence>
<keyword evidence="1" id="KW-0472">Membrane</keyword>
<organism evidence="2 3">
    <name type="scientific">Sphingomonas naasensis</name>
    <dbReference type="NCBI Taxonomy" id="1344951"/>
    <lineage>
        <taxon>Bacteria</taxon>
        <taxon>Pseudomonadati</taxon>
        <taxon>Pseudomonadota</taxon>
        <taxon>Alphaproteobacteria</taxon>
        <taxon>Sphingomonadales</taxon>
        <taxon>Sphingomonadaceae</taxon>
        <taxon>Sphingomonas</taxon>
    </lineage>
</organism>
<comment type="caution">
    <text evidence="2">The sequence shown here is derived from an EMBL/GenBank/DDBJ whole genome shotgun (WGS) entry which is preliminary data.</text>
</comment>
<evidence type="ECO:0000313" key="3">
    <source>
        <dbReference type="Proteomes" id="UP000309848"/>
    </source>
</evidence>
<evidence type="ECO:0000256" key="1">
    <source>
        <dbReference type="SAM" id="Phobius"/>
    </source>
</evidence>
<proteinExistence type="predicted"/>